<reference evidence="5" key="1">
    <citation type="submission" date="2016-06" db="UniProtKB">
        <authorList>
            <consortium name="WormBaseParasite"/>
        </authorList>
    </citation>
    <scope>IDENTIFICATION</scope>
</reference>
<dbReference type="EMBL" id="UZAM01011762">
    <property type="protein sequence ID" value="VDP18087.1"/>
    <property type="molecule type" value="Genomic_DNA"/>
</dbReference>
<name>A0A183IY91_9BILA</name>
<evidence type="ECO:0000313" key="3">
    <source>
        <dbReference type="EMBL" id="VDP18087.1"/>
    </source>
</evidence>
<dbReference type="SUPFAM" id="SSF103196">
    <property type="entry name" value="Roadblock/LC7 domain"/>
    <property type="match status" value="1"/>
</dbReference>
<dbReference type="Proteomes" id="UP000270296">
    <property type="component" value="Unassembled WGS sequence"/>
</dbReference>
<dbReference type="Pfam" id="PF03259">
    <property type="entry name" value="Robl_LC7"/>
    <property type="match status" value="1"/>
</dbReference>
<gene>
    <name evidence="3" type="ORF">SBAD_LOCUS8589</name>
</gene>
<proteinExistence type="inferred from homology"/>
<dbReference type="InterPro" id="IPR037587">
    <property type="entry name" value="LAMTOR2-like"/>
</dbReference>
<dbReference type="AlphaFoldDB" id="A0A183IY91"/>
<evidence type="ECO:0000259" key="2">
    <source>
        <dbReference type="Pfam" id="PF03259"/>
    </source>
</evidence>
<protein>
    <submittedName>
        <fullName evidence="5">Robl_LC7 domain-containing protein</fullName>
    </submittedName>
</protein>
<dbReference type="PANTHER" id="PTHR13323">
    <property type="entry name" value="LATE ENDOSOMAL/LYSOSOMAL MP1 INTERACTING PROTEIN"/>
    <property type="match status" value="1"/>
</dbReference>
<keyword evidence="4" id="KW-1185">Reference proteome</keyword>
<dbReference type="GO" id="GO:0060090">
    <property type="term" value="F:molecular adaptor activity"/>
    <property type="evidence" value="ECO:0007669"/>
    <property type="project" value="InterPro"/>
</dbReference>
<feature type="domain" description="Roadblock/LAMTOR2" evidence="2">
    <location>
        <begin position="13"/>
        <end position="87"/>
    </location>
</feature>
<sequence length="104" mass="11439">MDIIPDLPYFDAGVKLLNKEGVLLAYSGYDENRAGMIAAISANIWNSYEKNGLESFHDDKLKWLLIQCSVGKVAITKVMNVLICMQATEKIESGMLKSKVGNGV</sequence>
<dbReference type="InterPro" id="IPR004942">
    <property type="entry name" value="Roadblock/LAMTOR2_dom"/>
</dbReference>
<organism evidence="5">
    <name type="scientific">Soboliphyme baturini</name>
    <dbReference type="NCBI Taxonomy" id="241478"/>
    <lineage>
        <taxon>Eukaryota</taxon>
        <taxon>Metazoa</taxon>
        <taxon>Ecdysozoa</taxon>
        <taxon>Nematoda</taxon>
        <taxon>Enoplea</taxon>
        <taxon>Dorylaimia</taxon>
        <taxon>Dioctophymatida</taxon>
        <taxon>Dioctophymatoidea</taxon>
        <taxon>Soboliphymatidae</taxon>
        <taxon>Soboliphyme</taxon>
    </lineage>
</organism>
<dbReference type="Gene3D" id="3.30.450.30">
    <property type="entry name" value="Dynein light chain 2a, cytoplasmic"/>
    <property type="match status" value="1"/>
</dbReference>
<accession>A0A183IY91</accession>
<comment type="similarity">
    <text evidence="1">Belongs to the GAMAD family.</text>
</comment>
<dbReference type="GO" id="GO:0005085">
    <property type="term" value="F:guanyl-nucleotide exchange factor activity"/>
    <property type="evidence" value="ECO:0007669"/>
    <property type="project" value="InterPro"/>
</dbReference>
<dbReference type="OrthoDB" id="282270at2759"/>
<evidence type="ECO:0000313" key="5">
    <source>
        <dbReference type="WBParaSite" id="SBAD_0000890001-mRNA-1"/>
    </source>
</evidence>
<dbReference type="GO" id="GO:0032008">
    <property type="term" value="P:positive regulation of TOR signaling"/>
    <property type="evidence" value="ECO:0007669"/>
    <property type="project" value="InterPro"/>
</dbReference>
<evidence type="ECO:0000313" key="4">
    <source>
        <dbReference type="Proteomes" id="UP000270296"/>
    </source>
</evidence>
<evidence type="ECO:0000256" key="1">
    <source>
        <dbReference type="ARBA" id="ARBA00007191"/>
    </source>
</evidence>
<reference evidence="3 4" key="2">
    <citation type="submission" date="2018-11" db="EMBL/GenBank/DDBJ databases">
        <authorList>
            <consortium name="Pathogen Informatics"/>
        </authorList>
    </citation>
    <scope>NUCLEOTIDE SEQUENCE [LARGE SCALE GENOMIC DNA]</scope>
</reference>
<dbReference type="WBParaSite" id="SBAD_0000890001-mRNA-1">
    <property type="protein sequence ID" value="SBAD_0000890001-mRNA-1"/>
    <property type="gene ID" value="SBAD_0000890001"/>
</dbReference>